<dbReference type="SUPFAM" id="SSF53383">
    <property type="entry name" value="PLP-dependent transferases"/>
    <property type="match status" value="1"/>
</dbReference>
<dbReference type="EMBL" id="BOPF01000045">
    <property type="protein sequence ID" value="GIJ51211.1"/>
    <property type="molecule type" value="Genomic_DNA"/>
</dbReference>
<evidence type="ECO:0000313" key="2">
    <source>
        <dbReference type="EMBL" id="GIJ51211.1"/>
    </source>
</evidence>
<evidence type="ECO:0000256" key="1">
    <source>
        <dbReference type="ARBA" id="ARBA00001933"/>
    </source>
</evidence>
<accession>A0A8J3YTF4</accession>
<proteinExistence type="predicted"/>
<comment type="cofactor">
    <cofactor evidence="1">
        <name>pyridoxal 5'-phosphate</name>
        <dbReference type="ChEBI" id="CHEBI:597326"/>
    </cofactor>
</comment>
<gene>
    <name evidence="2" type="ORF">Val02_80970</name>
</gene>
<dbReference type="AlphaFoldDB" id="A0A8J3YTF4"/>
<protein>
    <recommendedName>
        <fullName evidence="4">Glutamate-1-semialdehyde 2,1-aminomutase</fullName>
    </recommendedName>
</protein>
<dbReference type="RefSeq" id="WP_203904623.1">
    <property type="nucleotide sequence ID" value="NZ_BOPF01000045.1"/>
</dbReference>
<sequence>MARRFGLPHSREGNVGAPCDVRLTSRVAEYNDLDGLAPRWRPHWTVAPVWTWWTLSSAAARATLTEVLTAEAFAGMVAVADRFAAGVRSIVDSHRLPWSVSRLGARVEYRFADPAPRTGGEAAAAADPELEDYLHVYLANRGVLLTPFHNMSLMSPATTDGDVDRHRVVLDAAVAELGDR</sequence>
<keyword evidence="3" id="KW-1185">Reference proteome</keyword>
<dbReference type="InterPro" id="IPR015422">
    <property type="entry name" value="PyrdxlP-dep_Trfase_small"/>
</dbReference>
<dbReference type="Proteomes" id="UP000619260">
    <property type="component" value="Unassembled WGS sequence"/>
</dbReference>
<dbReference type="PANTHER" id="PTHR43713">
    <property type="entry name" value="GLUTAMATE-1-SEMIALDEHYDE 2,1-AMINOMUTASE"/>
    <property type="match status" value="1"/>
</dbReference>
<dbReference type="Gene3D" id="3.90.1150.10">
    <property type="entry name" value="Aspartate Aminotransferase, domain 1"/>
    <property type="match status" value="1"/>
</dbReference>
<comment type="caution">
    <text evidence="2">The sequence shown here is derived from an EMBL/GenBank/DDBJ whole genome shotgun (WGS) entry which is preliminary data.</text>
</comment>
<organism evidence="2 3">
    <name type="scientific">Virgisporangium aliadipatigenens</name>
    <dbReference type="NCBI Taxonomy" id="741659"/>
    <lineage>
        <taxon>Bacteria</taxon>
        <taxon>Bacillati</taxon>
        <taxon>Actinomycetota</taxon>
        <taxon>Actinomycetes</taxon>
        <taxon>Micromonosporales</taxon>
        <taxon>Micromonosporaceae</taxon>
        <taxon>Virgisporangium</taxon>
    </lineage>
</organism>
<reference evidence="2" key="1">
    <citation type="submission" date="2021-01" db="EMBL/GenBank/DDBJ databases">
        <title>Whole genome shotgun sequence of Virgisporangium aliadipatigenens NBRC 105644.</title>
        <authorList>
            <person name="Komaki H."/>
            <person name="Tamura T."/>
        </authorList>
    </citation>
    <scope>NUCLEOTIDE SEQUENCE</scope>
    <source>
        <strain evidence="2">NBRC 105644</strain>
    </source>
</reference>
<dbReference type="InterPro" id="IPR015424">
    <property type="entry name" value="PyrdxlP-dep_Trfase"/>
</dbReference>
<dbReference type="PANTHER" id="PTHR43713:SF3">
    <property type="entry name" value="GLUTAMATE-1-SEMIALDEHYDE 2,1-AMINOMUTASE 1, CHLOROPLASTIC-RELATED"/>
    <property type="match status" value="1"/>
</dbReference>
<evidence type="ECO:0000313" key="3">
    <source>
        <dbReference type="Proteomes" id="UP000619260"/>
    </source>
</evidence>
<evidence type="ECO:0008006" key="4">
    <source>
        <dbReference type="Google" id="ProtNLM"/>
    </source>
</evidence>
<name>A0A8J3YTF4_9ACTN</name>